<dbReference type="InterPro" id="IPR014756">
    <property type="entry name" value="Ig_E-set"/>
</dbReference>
<keyword evidence="3" id="KW-0812">Transmembrane</keyword>
<evidence type="ECO:0000256" key="1">
    <source>
        <dbReference type="ARBA" id="ARBA00022729"/>
    </source>
</evidence>
<protein>
    <submittedName>
        <fullName evidence="5">Copper resistance protein CopC</fullName>
    </submittedName>
</protein>
<organism evidence="5 6">
    <name type="scientific">Actinomadura barringtoniae</name>
    <dbReference type="NCBI Taxonomy" id="1427535"/>
    <lineage>
        <taxon>Bacteria</taxon>
        <taxon>Bacillati</taxon>
        <taxon>Actinomycetota</taxon>
        <taxon>Actinomycetes</taxon>
        <taxon>Streptosporangiales</taxon>
        <taxon>Thermomonosporaceae</taxon>
        <taxon>Actinomadura</taxon>
    </lineage>
</organism>
<evidence type="ECO:0000256" key="2">
    <source>
        <dbReference type="ARBA" id="ARBA00023008"/>
    </source>
</evidence>
<dbReference type="Pfam" id="PF04234">
    <property type="entry name" value="CopC"/>
    <property type="match status" value="1"/>
</dbReference>
<keyword evidence="3" id="KW-1133">Transmembrane helix</keyword>
<feature type="transmembrane region" description="Helical" evidence="3">
    <location>
        <begin position="126"/>
        <end position="148"/>
    </location>
</feature>
<dbReference type="AlphaFoldDB" id="A0A939PQP1"/>
<keyword evidence="3" id="KW-0472">Membrane</keyword>
<dbReference type="GO" id="GO:0042597">
    <property type="term" value="C:periplasmic space"/>
    <property type="evidence" value="ECO:0007669"/>
    <property type="project" value="InterPro"/>
</dbReference>
<dbReference type="GO" id="GO:0005507">
    <property type="term" value="F:copper ion binding"/>
    <property type="evidence" value="ECO:0007669"/>
    <property type="project" value="InterPro"/>
</dbReference>
<keyword evidence="6" id="KW-1185">Reference proteome</keyword>
<dbReference type="RefSeq" id="WP_208260992.1">
    <property type="nucleotide sequence ID" value="NZ_JAGEOJ010000018.1"/>
</dbReference>
<dbReference type="InterPro" id="IPR007348">
    <property type="entry name" value="CopC_dom"/>
</dbReference>
<dbReference type="GO" id="GO:0046688">
    <property type="term" value="P:response to copper ion"/>
    <property type="evidence" value="ECO:0007669"/>
    <property type="project" value="InterPro"/>
</dbReference>
<dbReference type="InterPro" id="IPR014755">
    <property type="entry name" value="Cu-Rt/internalin_Ig-like"/>
</dbReference>
<gene>
    <name evidence="5" type="ORF">J4573_38175</name>
</gene>
<proteinExistence type="predicted"/>
<reference evidence="5" key="1">
    <citation type="submission" date="2021-03" db="EMBL/GenBank/DDBJ databases">
        <authorList>
            <person name="Kanchanasin P."/>
            <person name="Saeng-In P."/>
            <person name="Phongsopitanun W."/>
            <person name="Yuki M."/>
            <person name="Kudo T."/>
            <person name="Ohkuma M."/>
            <person name="Tanasupawat S."/>
        </authorList>
    </citation>
    <scope>NUCLEOTIDE SEQUENCE</scope>
    <source>
        <strain evidence="5">GKU 128</strain>
    </source>
</reference>
<evidence type="ECO:0000313" key="6">
    <source>
        <dbReference type="Proteomes" id="UP000669179"/>
    </source>
</evidence>
<comment type="caution">
    <text evidence="5">The sequence shown here is derived from an EMBL/GenBank/DDBJ whole genome shotgun (WGS) entry which is preliminary data.</text>
</comment>
<dbReference type="SUPFAM" id="SSF81296">
    <property type="entry name" value="E set domains"/>
    <property type="match status" value="1"/>
</dbReference>
<accession>A0A939PQP1</accession>
<keyword evidence="1" id="KW-0732">Signal</keyword>
<dbReference type="Gene3D" id="2.60.40.1220">
    <property type="match status" value="1"/>
</dbReference>
<evidence type="ECO:0000313" key="5">
    <source>
        <dbReference type="EMBL" id="MBO2452971.1"/>
    </source>
</evidence>
<keyword evidence="2" id="KW-0186">Copper</keyword>
<dbReference type="Proteomes" id="UP000669179">
    <property type="component" value="Unassembled WGS sequence"/>
</dbReference>
<name>A0A939PQP1_9ACTN</name>
<sequence>MHIHYLAHAELRSSNPSEGAVLKALPATMKLTFTEAPSKDKSVVTLGGTRLHLSSSPSDAKTLVADLSKVPHNVRGPVVVAWRSVSADDGHVADGVIHLTVASGPASPRTEQAAQVPEPDSGSGDVIWYAGLAAAFVILLAIGISVALRRPGKGTRGAGR</sequence>
<dbReference type="EMBL" id="JAGEOJ010000018">
    <property type="protein sequence ID" value="MBO2452971.1"/>
    <property type="molecule type" value="Genomic_DNA"/>
</dbReference>
<evidence type="ECO:0000259" key="4">
    <source>
        <dbReference type="Pfam" id="PF04234"/>
    </source>
</evidence>
<evidence type="ECO:0000256" key="3">
    <source>
        <dbReference type="SAM" id="Phobius"/>
    </source>
</evidence>
<feature type="domain" description="CopC" evidence="4">
    <location>
        <begin position="8"/>
        <end position="101"/>
    </location>
</feature>